<reference evidence="2 3" key="1">
    <citation type="submission" date="2022-01" db="EMBL/GenBank/DDBJ databases">
        <title>Novel bile acid biosynthetic pathways are enriched in the microbiome of centenarians.</title>
        <authorList>
            <person name="Sato Y."/>
            <person name="Atarashi K."/>
            <person name="Plichta R.D."/>
            <person name="Arai Y."/>
            <person name="Sasajima S."/>
            <person name="Kearney M.S."/>
            <person name="Suda W."/>
            <person name="Takeshita K."/>
            <person name="Sasaki T."/>
            <person name="Okamoto S."/>
            <person name="Skelly N.A."/>
            <person name="Okamura Y."/>
            <person name="Vlamakis H."/>
            <person name="Li Y."/>
            <person name="Tanoue T."/>
            <person name="Takei H."/>
            <person name="Nittono H."/>
            <person name="Narushima S."/>
            <person name="Irie J."/>
            <person name="Itoh H."/>
            <person name="Moriya K."/>
            <person name="Sugiura Y."/>
            <person name="Suematsu M."/>
            <person name="Moritoki N."/>
            <person name="Shibata S."/>
            <person name="Littman R.D."/>
            <person name="Fischbach A.M."/>
            <person name="Uwamino Y."/>
            <person name="Inoue T."/>
            <person name="Honda A."/>
            <person name="Hattori M."/>
            <person name="Murai T."/>
            <person name="Xavier J.R."/>
            <person name="Hirose N."/>
            <person name="Honda K."/>
        </authorList>
    </citation>
    <scope>NUCLEOTIDE SEQUENCE [LARGE SCALE GENOMIC DNA]</scope>
    <source>
        <strain evidence="2 3">CE91-St30</strain>
    </source>
</reference>
<feature type="transmembrane region" description="Helical" evidence="1">
    <location>
        <begin position="127"/>
        <end position="148"/>
    </location>
</feature>
<dbReference type="RefSeq" id="WP_102380141.1">
    <property type="nucleotide sequence ID" value="NZ_AP025564.1"/>
</dbReference>
<dbReference type="EMBL" id="AP025564">
    <property type="protein sequence ID" value="BDE97718.1"/>
    <property type="molecule type" value="Genomic_DNA"/>
</dbReference>
<evidence type="ECO:0000313" key="3">
    <source>
        <dbReference type="Proteomes" id="UP001320544"/>
    </source>
</evidence>
<keyword evidence="3" id="KW-1185">Reference proteome</keyword>
<keyword evidence="1" id="KW-0472">Membrane</keyword>
<sequence>MNFLVVLLCTVIAVLVLKKPMKKYPILFYALAVALDVLFVCGYYIEFPRAITGALTLLVHKCTLSLALFTVVMYIGVFAQGSKAKTYLLPIRAELSIVAWILSLGHMAVYLMSYVPQLSHGAEHMNGVVLGSLAVALVLFALLLVLGVTSFAIVKRSMKLHTWKRVQTLAYPFFILVYVHLLLMLLPAALRGGAAAQASVAVYSVVFVGYIALRLYRAAKDRSMRVQGVDGSTVADPEAD</sequence>
<feature type="transmembrane region" description="Helical" evidence="1">
    <location>
        <begin position="26"/>
        <end position="45"/>
    </location>
</feature>
<organism evidence="2 3">
    <name type="scientific">Raoultibacter timonensis</name>
    <dbReference type="NCBI Taxonomy" id="1907662"/>
    <lineage>
        <taxon>Bacteria</taxon>
        <taxon>Bacillati</taxon>
        <taxon>Actinomycetota</taxon>
        <taxon>Coriobacteriia</taxon>
        <taxon>Eggerthellales</taxon>
        <taxon>Eggerthellaceae</taxon>
        <taxon>Raoultibacter</taxon>
    </lineage>
</organism>
<keyword evidence="1" id="KW-1133">Transmembrane helix</keyword>
<gene>
    <name evidence="2" type="ORF">CE91St30_30510</name>
</gene>
<dbReference type="Proteomes" id="UP001320544">
    <property type="component" value="Chromosome"/>
</dbReference>
<proteinExistence type="predicted"/>
<name>A0ABN6MKE8_9ACTN</name>
<feature type="transmembrane region" description="Helical" evidence="1">
    <location>
        <begin position="196"/>
        <end position="216"/>
    </location>
</feature>
<evidence type="ECO:0000256" key="1">
    <source>
        <dbReference type="SAM" id="Phobius"/>
    </source>
</evidence>
<protein>
    <recommendedName>
        <fullName evidence="4">Ferric oxidoreductase domain-containing protein</fullName>
    </recommendedName>
</protein>
<evidence type="ECO:0000313" key="2">
    <source>
        <dbReference type="EMBL" id="BDE97718.1"/>
    </source>
</evidence>
<feature type="transmembrane region" description="Helical" evidence="1">
    <location>
        <begin position="97"/>
        <end position="115"/>
    </location>
</feature>
<feature type="transmembrane region" description="Helical" evidence="1">
    <location>
        <begin position="169"/>
        <end position="190"/>
    </location>
</feature>
<feature type="transmembrane region" description="Helical" evidence="1">
    <location>
        <begin position="57"/>
        <end position="77"/>
    </location>
</feature>
<accession>A0ABN6MKE8</accession>
<keyword evidence="1" id="KW-0812">Transmembrane</keyword>
<evidence type="ECO:0008006" key="4">
    <source>
        <dbReference type="Google" id="ProtNLM"/>
    </source>
</evidence>